<reference evidence="2" key="1">
    <citation type="submission" date="2013-04" db="EMBL/GenBank/DDBJ databases">
        <authorList>
            <person name="Harkins D.M."/>
            <person name="Durkin A.S."/>
            <person name="Brinkac L.M."/>
            <person name="Haft D.H."/>
            <person name="Selengut J.D."/>
            <person name="Sanka R."/>
            <person name="DePew J."/>
            <person name="Purushe J."/>
            <person name="Galloway R.L."/>
            <person name="Vinetz J.M."/>
            <person name="Sutton G.G."/>
            <person name="Nierman W.C."/>
            <person name="Fouts D.E."/>
        </authorList>
    </citation>
    <scope>NUCLEOTIDE SEQUENCE [LARGE SCALE GENOMIC DNA]</scope>
    <source>
        <strain evidence="2">CDC</strain>
    </source>
</reference>
<dbReference type="AlphaFoldDB" id="R8ZY14"/>
<organism evidence="2 3">
    <name type="scientific">Leptospira wolbachii serovar Codice str. CDC</name>
    <dbReference type="NCBI Taxonomy" id="1218599"/>
    <lineage>
        <taxon>Bacteria</taxon>
        <taxon>Pseudomonadati</taxon>
        <taxon>Spirochaetota</taxon>
        <taxon>Spirochaetia</taxon>
        <taxon>Leptospirales</taxon>
        <taxon>Leptospiraceae</taxon>
        <taxon>Leptospira</taxon>
    </lineage>
</organism>
<name>R8ZY14_9LEPT</name>
<evidence type="ECO:0000313" key="3">
    <source>
        <dbReference type="Proteomes" id="UP000013984"/>
    </source>
</evidence>
<accession>R8ZY14</accession>
<keyword evidence="3" id="KW-1185">Reference proteome</keyword>
<proteinExistence type="predicted"/>
<feature type="transmembrane region" description="Helical" evidence="1">
    <location>
        <begin position="7"/>
        <end position="27"/>
    </location>
</feature>
<evidence type="ECO:0000256" key="1">
    <source>
        <dbReference type="SAM" id="Phobius"/>
    </source>
</evidence>
<sequence>MKIYNVLLIIFLTFYTLNCFFGVGRIAHKEYVKHSFEITDKKNSFEWPKDFRNPPSYTKEDIIDKWGEPSKTGIYNNCNYIAYRDGFTWNIIGAVIFILPVPILIFPTGFDEKKIYFIDGKSFVYSQNSLQDTHFFGYFCGDRDCKLQFGKTYRYSENEAKLLKCIGPK</sequence>
<gene>
    <name evidence="2" type="ORF">LEP1GSC195_0925</name>
</gene>
<feature type="transmembrane region" description="Helical" evidence="1">
    <location>
        <begin position="87"/>
        <end position="106"/>
    </location>
</feature>
<dbReference type="Proteomes" id="UP000013984">
    <property type="component" value="Unassembled WGS sequence"/>
</dbReference>
<dbReference type="EMBL" id="AOGZ02000018">
    <property type="protein sequence ID" value="EOQ94828.1"/>
    <property type="molecule type" value="Genomic_DNA"/>
</dbReference>
<evidence type="ECO:0000313" key="2">
    <source>
        <dbReference type="EMBL" id="EOQ94828.1"/>
    </source>
</evidence>
<keyword evidence="1" id="KW-0812">Transmembrane</keyword>
<keyword evidence="1" id="KW-1133">Transmembrane helix</keyword>
<keyword evidence="1" id="KW-0472">Membrane</keyword>
<dbReference type="RefSeq" id="WP_015683081.1">
    <property type="nucleotide sequence ID" value="NZ_AOGZ02000018.1"/>
</dbReference>
<comment type="caution">
    <text evidence="2">The sequence shown here is derived from an EMBL/GenBank/DDBJ whole genome shotgun (WGS) entry which is preliminary data.</text>
</comment>
<protein>
    <submittedName>
        <fullName evidence="2">Uncharacterized protein</fullName>
    </submittedName>
</protein>
<dbReference type="OrthoDB" id="344321at2"/>